<gene>
    <name evidence="4" type="ORF">L211DRAFT_806254</name>
</gene>
<dbReference type="Proteomes" id="UP000267821">
    <property type="component" value="Unassembled WGS sequence"/>
</dbReference>
<dbReference type="Pfam" id="PF13934">
    <property type="entry name" value="ELYS"/>
    <property type="match status" value="1"/>
</dbReference>
<reference evidence="4 5" key="1">
    <citation type="journal article" date="2018" name="Nat. Ecol. Evol.">
        <title>Pezizomycetes genomes reveal the molecular basis of ectomycorrhizal truffle lifestyle.</title>
        <authorList>
            <person name="Murat C."/>
            <person name="Payen T."/>
            <person name="Noel B."/>
            <person name="Kuo A."/>
            <person name="Morin E."/>
            <person name="Chen J."/>
            <person name="Kohler A."/>
            <person name="Krizsan K."/>
            <person name="Balestrini R."/>
            <person name="Da Silva C."/>
            <person name="Montanini B."/>
            <person name="Hainaut M."/>
            <person name="Levati E."/>
            <person name="Barry K.W."/>
            <person name="Belfiori B."/>
            <person name="Cichocki N."/>
            <person name="Clum A."/>
            <person name="Dockter R.B."/>
            <person name="Fauchery L."/>
            <person name="Guy J."/>
            <person name="Iotti M."/>
            <person name="Le Tacon F."/>
            <person name="Lindquist E.A."/>
            <person name="Lipzen A."/>
            <person name="Malagnac F."/>
            <person name="Mello A."/>
            <person name="Molinier V."/>
            <person name="Miyauchi S."/>
            <person name="Poulain J."/>
            <person name="Riccioni C."/>
            <person name="Rubini A."/>
            <person name="Sitrit Y."/>
            <person name="Splivallo R."/>
            <person name="Traeger S."/>
            <person name="Wang M."/>
            <person name="Zifcakova L."/>
            <person name="Wipf D."/>
            <person name="Zambonelli A."/>
            <person name="Paolocci F."/>
            <person name="Nowrousian M."/>
            <person name="Ottonello S."/>
            <person name="Baldrian P."/>
            <person name="Spatafora J.W."/>
            <person name="Henrissat B."/>
            <person name="Nagy L.G."/>
            <person name="Aury J.M."/>
            <person name="Wincker P."/>
            <person name="Grigoriev I.V."/>
            <person name="Bonfante P."/>
            <person name="Martin F.M."/>
        </authorList>
    </citation>
    <scope>NUCLEOTIDE SEQUENCE [LARGE SCALE GENOMIC DNA]</scope>
    <source>
        <strain evidence="4 5">ATCC MYA-4762</strain>
    </source>
</reference>
<comment type="subcellular location">
    <subcellularLocation>
        <location evidence="1">Nucleus</location>
    </subcellularLocation>
</comment>
<dbReference type="InParanoid" id="A0A3N4LWU6"/>
<accession>A0A3N4LWU6</accession>
<dbReference type="InterPro" id="IPR025151">
    <property type="entry name" value="ELYS_dom"/>
</dbReference>
<name>A0A3N4LWU6_9PEZI</name>
<evidence type="ECO:0000256" key="1">
    <source>
        <dbReference type="ARBA" id="ARBA00004123"/>
    </source>
</evidence>
<evidence type="ECO:0000256" key="2">
    <source>
        <dbReference type="ARBA" id="ARBA00023242"/>
    </source>
</evidence>
<feature type="domain" description="ELYS-like" evidence="3">
    <location>
        <begin position="55"/>
        <end position="270"/>
    </location>
</feature>
<dbReference type="STRING" id="1051890.A0A3N4LWU6"/>
<dbReference type="OrthoDB" id="20729at2759"/>
<dbReference type="EMBL" id="ML121537">
    <property type="protein sequence ID" value="RPB25652.1"/>
    <property type="molecule type" value="Genomic_DNA"/>
</dbReference>
<sequence length="331" mass="37454">MSLPKSYTSSVHGGEMPDDHLADYKTVFPTEVAKFPYDKHKVARVAKNRAALGGQLFFDKLCTENLDRVENIQDTYPPKATSFLRHFFEKILQSNIDRLRQHSFVYYLLRDFDEERPRKYAEKAMMPEHFCRLMDGVWFLDQLLFEQALPCITYPAVHFPYPDMVLASLLSVPSSNIPSPSPYLALTFVECTQPCLLSDASIMLYFRALLSVSPAQAFLYTRVAQAHLRSQLLRMLVEHCLTVDREKNAIVFLELPMTREEERVVEEALKGASGVMGGLARDTLLQKWASKGRMAEILNVVGGQGVENEAKAAGVNWADLRRGVEMGLGGR</sequence>
<protein>
    <recommendedName>
        <fullName evidence="3">ELYS-like domain-containing protein</fullName>
    </recommendedName>
</protein>
<dbReference type="GO" id="GO:0005634">
    <property type="term" value="C:nucleus"/>
    <property type="evidence" value="ECO:0007669"/>
    <property type="project" value="UniProtKB-SubCell"/>
</dbReference>
<dbReference type="AlphaFoldDB" id="A0A3N4LWU6"/>
<evidence type="ECO:0000313" key="5">
    <source>
        <dbReference type="Proteomes" id="UP000267821"/>
    </source>
</evidence>
<keyword evidence="5" id="KW-1185">Reference proteome</keyword>
<evidence type="ECO:0000259" key="3">
    <source>
        <dbReference type="Pfam" id="PF13934"/>
    </source>
</evidence>
<keyword evidence="2" id="KW-0539">Nucleus</keyword>
<evidence type="ECO:0000313" key="4">
    <source>
        <dbReference type="EMBL" id="RPB25652.1"/>
    </source>
</evidence>
<proteinExistence type="predicted"/>
<feature type="non-terminal residue" evidence="4">
    <location>
        <position position="331"/>
    </location>
</feature>
<organism evidence="4 5">
    <name type="scientific">Terfezia boudieri ATCC MYA-4762</name>
    <dbReference type="NCBI Taxonomy" id="1051890"/>
    <lineage>
        <taxon>Eukaryota</taxon>
        <taxon>Fungi</taxon>
        <taxon>Dikarya</taxon>
        <taxon>Ascomycota</taxon>
        <taxon>Pezizomycotina</taxon>
        <taxon>Pezizomycetes</taxon>
        <taxon>Pezizales</taxon>
        <taxon>Pezizaceae</taxon>
        <taxon>Terfezia</taxon>
    </lineage>
</organism>